<evidence type="ECO:0000256" key="2">
    <source>
        <dbReference type="ARBA" id="ARBA00023002"/>
    </source>
</evidence>
<dbReference type="Gene3D" id="3.40.50.720">
    <property type="entry name" value="NAD(P)-binding Rossmann-like Domain"/>
    <property type="match status" value="1"/>
</dbReference>
<sequence length="243" mass="24543">MTGPPLTVPGVTGRHVLVTGAVGGIGSAVVDALAAAGARVSAWDQAEGDDVRAVDVRGLDAVRDAWRATESAAGAVELLVHAAGVMSGDWDLCMAVNAGGVRNVLDVATEAMIGGGVAGSIVVLSSNAAPIPRTAMAEYAASKAAATSYARSVGLAVAGHGIRVNVVSPGSTMTPMLTGMWTSDADRQRVLAGTPEQFRLGIPLGRIAEPADIASTIVFLLSDAARHITIHDLRVDGGATLDM</sequence>
<dbReference type="InterPro" id="IPR002347">
    <property type="entry name" value="SDR_fam"/>
</dbReference>
<dbReference type="PRINTS" id="PR01397">
    <property type="entry name" value="DHBDHDRGNASE"/>
</dbReference>
<dbReference type="EMBL" id="CP045809">
    <property type="protein sequence ID" value="QHN35367.1"/>
    <property type="molecule type" value="Genomic_DNA"/>
</dbReference>
<dbReference type="PRINTS" id="PR00080">
    <property type="entry name" value="SDRFAMILY"/>
</dbReference>
<dbReference type="InterPro" id="IPR036291">
    <property type="entry name" value="NAD(P)-bd_dom_sf"/>
</dbReference>
<gene>
    <name evidence="3" type="ORF">GII31_11170</name>
</gene>
<evidence type="ECO:0000256" key="1">
    <source>
        <dbReference type="ARBA" id="ARBA00006484"/>
    </source>
</evidence>
<protein>
    <submittedName>
        <fullName evidence="3">SDR family oxidoreductase</fullName>
    </submittedName>
</protein>
<keyword evidence="4" id="KW-1185">Reference proteome</keyword>
<comment type="similarity">
    <text evidence="1">Belongs to the short-chain dehydrogenases/reductases (SDR) family.</text>
</comment>
<dbReference type="PANTHER" id="PTHR24321">
    <property type="entry name" value="DEHYDROGENASES, SHORT CHAIN"/>
    <property type="match status" value="1"/>
</dbReference>
<dbReference type="PANTHER" id="PTHR24321:SF13">
    <property type="entry name" value="2,3-DIHYDRO-2,3-DIHYDROXYBENZOATE DEHYDROGENASE"/>
    <property type="match status" value="1"/>
</dbReference>
<dbReference type="InterPro" id="IPR003560">
    <property type="entry name" value="DHB_DH"/>
</dbReference>
<keyword evidence="2" id="KW-0560">Oxidoreductase</keyword>
<dbReference type="PROSITE" id="PS00061">
    <property type="entry name" value="ADH_SHORT"/>
    <property type="match status" value="1"/>
</dbReference>
<evidence type="ECO:0000313" key="3">
    <source>
        <dbReference type="EMBL" id="QHN35367.1"/>
    </source>
</evidence>
<proteinExistence type="inferred from homology"/>
<dbReference type="InterPro" id="IPR020904">
    <property type="entry name" value="Sc_DH/Rdtase_CS"/>
</dbReference>
<dbReference type="Pfam" id="PF13561">
    <property type="entry name" value="adh_short_C2"/>
    <property type="match status" value="1"/>
</dbReference>
<name>A0ABX6IHP2_9ACTN</name>
<reference evidence="3" key="1">
    <citation type="journal article" date="2021" name="Nat. Microbiol.">
        <title>Cocultivation of an ultrasmall environmental parasitic bacterium with lytic ability against bacteria associated with wastewater foams.</title>
        <authorList>
            <person name="Batinovic S."/>
            <person name="Rose J.J.A."/>
            <person name="Ratcliffe J."/>
            <person name="Seviour R.J."/>
            <person name="Petrovski S."/>
        </authorList>
    </citation>
    <scope>NUCLEOTIDE SEQUENCE</scope>
    <source>
        <strain evidence="3">CON9</strain>
    </source>
</reference>
<dbReference type="Proteomes" id="UP001059836">
    <property type="component" value="Chromosome"/>
</dbReference>
<dbReference type="SUPFAM" id="SSF51735">
    <property type="entry name" value="NAD(P)-binding Rossmann-fold domains"/>
    <property type="match status" value="1"/>
</dbReference>
<organism evidence="3 4">
    <name type="scientific">Gordonia pseudamarae</name>
    <dbReference type="NCBI Taxonomy" id="2831662"/>
    <lineage>
        <taxon>Bacteria</taxon>
        <taxon>Bacillati</taxon>
        <taxon>Actinomycetota</taxon>
        <taxon>Actinomycetes</taxon>
        <taxon>Mycobacteriales</taxon>
        <taxon>Gordoniaceae</taxon>
        <taxon>Gordonia</taxon>
    </lineage>
</organism>
<dbReference type="RefSeq" id="WP_246222225.1">
    <property type="nucleotide sequence ID" value="NZ_CP045806.1"/>
</dbReference>
<accession>A0ABX6IHP2</accession>
<evidence type="ECO:0000313" key="4">
    <source>
        <dbReference type="Proteomes" id="UP001059836"/>
    </source>
</evidence>